<dbReference type="AlphaFoldDB" id="A0A0B5HPK9"/>
<organism evidence="3 4">
    <name type="scientific">Streptomyces vietnamensis</name>
    <dbReference type="NCBI Taxonomy" id="362257"/>
    <lineage>
        <taxon>Bacteria</taxon>
        <taxon>Bacillati</taxon>
        <taxon>Actinomycetota</taxon>
        <taxon>Actinomycetes</taxon>
        <taxon>Kitasatosporales</taxon>
        <taxon>Streptomycetaceae</taxon>
        <taxon>Streptomyces</taxon>
    </lineage>
</organism>
<accession>A0A0B5HPK9</accession>
<evidence type="ECO:0000313" key="4">
    <source>
        <dbReference type="Proteomes" id="UP000031774"/>
    </source>
</evidence>
<evidence type="ECO:0000256" key="2">
    <source>
        <dbReference type="SAM" id="SignalP"/>
    </source>
</evidence>
<keyword evidence="2" id="KW-0732">Signal</keyword>
<evidence type="ECO:0000313" key="3">
    <source>
        <dbReference type="EMBL" id="AJF64050.1"/>
    </source>
</evidence>
<dbReference type="RefSeq" id="WP_041128134.1">
    <property type="nucleotide sequence ID" value="NZ_CP010407.1"/>
</dbReference>
<name>A0A0B5HPK9_9ACTN</name>
<gene>
    <name evidence="3" type="ORF">SVTN_06115</name>
</gene>
<proteinExistence type="predicted"/>
<dbReference type="EMBL" id="CP010407">
    <property type="protein sequence ID" value="AJF64050.1"/>
    <property type="molecule type" value="Genomic_DNA"/>
</dbReference>
<dbReference type="KEGG" id="svt:SVTN_06115"/>
<keyword evidence="4" id="KW-1185">Reference proteome</keyword>
<feature type="region of interest" description="Disordered" evidence="1">
    <location>
        <begin position="38"/>
        <end position="62"/>
    </location>
</feature>
<evidence type="ECO:0000256" key="1">
    <source>
        <dbReference type="SAM" id="MobiDB-lite"/>
    </source>
</evidence>
<dbReference type="HOGENOM" id="CLU_2902549_0_0_11"/>
<protein>
    <submittedName>
        <fullName evidence="3">Uncharacterized protein</fullName>
    </submittedName>
</protein>
<sequence length="62" mass="6058">MNLTALPRTLVAALAVTGAFLGFAGPAQAAPATAGAVAAASPMDGPEPVELDELGLPDLLED</sequence>
<feature type="compositionally biased region" description="Acidic residues" evidence="1">
    <location>
        <begin position="47"/>
        <end position="62"/>
    </location>
</feature>
<feature type="signal peptide" evidence="2">
    <location>
        <begin position="1"/>
        <end position="29"/>
    </location>
</feature>
<reference evidence="3 4" key="1">
    <citation type="submission" date="2014-12" db="EMBL/GenBank/DDBJ databases">
        <title>Complete genome sequence of Streptomyces vietnamensis strain GIMV4.0001, a genetic manipulable producer of the benzoisochromanequinone antibiotic granaticin.</title>
        <authorList>
            <person name="Deng M.R."/>
            <person name="Guo J."/>
            <person name="Ma L.Y."/>
            <person name="Feng G.D."/>
            <person name="Mo C.Y."/>
            <person name="Zhu H.H."/>
        </authorList>
    </citation>
    <scope>NUCLEOTIDE SEQUENCE [LARGE SCALE GENOMIC DNA]</scope>
    <source>
        <strain evidence="4">GIMV4.0001</strain>
    </source>
</reference>
<dbReference type="Proteomes" id="UP000031774">
    <property type="component" value="Chromosome"/>
</dbReference>
<feature type="chain" id="PRO_5002102793" evidence="2">
    <location>
        <begin position="30"/>
        <end position="62"/>
    </location>
</feature>